<dbReference type="AlphaFoldDB" id="A0A8C6WES5"/>
<evidence type="ECO:0000313" key="3">
    <source>
        <dbReference type="Proteomes" id="UP000694523"/>
    </source>
</evidence>
<organism evidence="2 3">
    <name type="scientific">Neogobius melanostomus</name>
    <name type="common">round goby</name>
    <dbReference type="NCBI Taxonomy" id="47308"/>
    <lineage>
        <taxon>Eukaryota</taxon>
        <taxon>Metazoa</taxon>
        <taxon>Chordata</taxon>
        <taxon>Craniata</taxon>
        <taxon>Vertebrata</taxon>
        <taxon>Euteleostomi</taxon>
        <taxon>Actinopterygii</taxon>
        <taxon>Neopterygii</taxon>
        <taxon>Teleostei</taxon>
        <taxon>Neoteleostei</taxon>
        <taxon>Acanthomorphata</taxon>
        <taxon>Gobiaria</taxon>
        <taxon>Gobiiformes</taxon>
        <taxon>Gobioidei</taxon>
        <taxon>Gobiidae</taxon>
        <taxon>Benthophilinae</taxon>
        <taxon>Neogobiini</taxon>
        <taxon>Neogobius</taxon>
    </lineage>
</organism>
<dbReference type="Ensembl" id="ENSNMLT00000002330.1">
    <property type="protein sequence ID" value="ENSNMLP00000002006.1"/>
    <property type="gene ID" value="ENSNMLG00000001547.1"/>
</dbReference>
<accession>A0A8C6WES5</accession>
<reference evidence="2" key="1">
    <citation type="submission" date="2025-08" db="UniProtKB">
        <authorList>
            <consortium name="Ensembl"/>
        </authorList>
    </citation>
    <scope>IDENTIFICATION</scope>
</reference>
<dbReference type="InterPro" id="IPR016186">
    <property type="entry name" value="C-type_lectin-like/link_sf"/>
</dbReference>
<dbReference type="SMART" id="SM00034">
    <property type="entry name" value="CLECT"/>
    <property type="match status" value="1"/>
</dbReference>
<dbReference type="PANTHER" id="PTHR22803">
    <property type="entry name" value="MANNOSE, PHOSPHOLIPASE, LECTIN RECEPTOR RELATED"/>
    <property type="match status" value="1"/>
</dbReference>
<dbReference type="SUPFAM" id="SSF56436">
    <property type="entry name" value="C-type lectin-like"/>
    <property type="match status" value="1"/>
</dbReference>
<name>A0A8C6WES5_9GOBI</name>
<sequence>MLIWLIPIQPRLRETPRIASLFKYTTTGLTGLTGLTGSALPLVVMVSHLLHCLLMAQVWAFTQRSSYYLYLMISDGCPLPTDRLPLLAAALLTTGAVSSPHLSLCLFDQALITLFIVPQSHAVENDQGCPVGWTLFGTRCFKFFDSTLTWMNAEKSCQSHGANLVSIHSAEEHDFIVDLIKKATGENQWTWIGGHDAVVEKQWMWTDGSVWDYSNWLKGQPSNHGGNEHVAMINWLEPLWNDAPEHSTMAYICAKDPPPKPKVTLGHVLYECTPHM</sequence>
<dbReference type="PROSITE" id="PS50041">
    <property type="entry name" value="C_TYPE_LECTIN_2"/>
    <property type="match status" value="1"/>
</dbReference>
<protein>
    <recommendedName>
        <fullName evidence="1">C-type lectin domain-containing protein</fullName>
    </recommendedName>
</protein>
<dbReference type="PRINTS" id="PR01504">
    <property type="entry name" value="PNCREATITSAP"/>
</dbReference>
<dbReference type="Pfam" id="PF00059">
    <property type="entry name" value="Lectin_C"/>
    <property type="match status" value="1"/>
</dbReference>
<evidence type="ECO:0000313" key="2">
    <source>
        <dbReference type="Ensembl" id="ENSNMLP00000002006.1"/>
    </source>
</evidence>
<keyword evidence="3" id="KW-1185">Reference proteome</keyword>
<dbReference type="Gene3D" id="3.10.100.10">
    <property type="entry name" value="Mannose-Binding Protein A, subunit A"/>
    <property type="match status" value="1"/>
</dbReference>
<dbReference type="Proteomes" id="UP000694523">
    <property type="component" value="Unplaced"/>
</dbReference>
<dbReference type="InterPro" id="IPR001304">
    <property type="entry name" value="C-type_lectin-like"/>
</dbReference>
<evidence type="ECO:0000259" key="1">
    <source>
        <dbReference type="PROSITE" id="PS50041"/>
    </source>
</evidence>
<reference evidence="2" key="2">
    <citation type="submission" date="2025-09" db="UniProtKB">
        <authorList>
            <consortium name="Ensembl"/>
        </authorList>
    </citation>
    <scope>IDENTIFICATION</scope>
</reference>
<dbReference type="InterPro" id="IPR050111">
    <property type="entry name" value="C-type_lectin/snaclec_domain"/>
</dbReference>
<dbReference type="InterPro" id="IPR016187">
    <property type="entry name" value="CTDL_fold"/>
</dbReference>
<feature type="domain" description="C-type lectin" evidence="1">
    <location>
        <begin position="136"/>
        <end position="254"/>
    </location>
</feature>
<proteinExistence type="predicted"/>